<dbReference type="AlphaFoldDB" id="A0A5E7AKJ8"/>
<sequence length="153" mass="17131">MINVSKRLEVNPAGAIKLNRDQVWEGLEEKARNPIGYVLPIKKCTVVEEAEGGNPFIREVLLNGETLQELITLFPQERVEFVRISGKARGIIKNIIEEEADGTLFLRFTFTFSLEGVEVGSPEEQAFADGMETSYCEAVNTTLNRIRDKKNAA</sequence>
<organism evidence="1 2">
    <name type="scientific">Pseudomonas fluorescens</name>
    <dbReference type="NCBI Taxonomy" id="294"/>
    <lineage>
        <taxon>Bacteria</taxon>
        <taxon>Pseudomonadati</taxon>
        <taxon>Pseudomonadota</taxon>
        <taxon>Gammaproteobacteria</taxon>
        <taxon>Pseudomonadales</taxon>
        <taxon>Pseudomonadaceae</taxon>
        <taxon>Pseudomonas</taxon>
    </lineage>
</organism>
<gene>
    <name evidence="1" type="ORF">PS704_00945</name>
</gene>
<dbReference type="InterPro" id="IPR015075">
    <property type="entry name" value="AtaL"/>
</dbReference>
<dbReference type="OrthoDB" id="6367327at2"/>
<evidence type="ECO:0000313" key="2">
    <source>
        <dbReference type="Proteomes" id="UP000326557"/>
    </source>
</evidence>
<reference evidence="1 2" key="1">
    <citation type="submission" date="2019-09" db="EMBL/GenBank/DDBJ databases">
        <authorList>
            <person name="Chandra G."/>
            <person name="Truman W A."/>
        </authorList>
    </citation>
    <scope>NUCLEOTIDE SEQUENCE [LARGE SCALE GENOMIC DNA]</scope>
    <source>
        <strain evidence="1">PS704</strain>
    </source>
</reference>
<dbReference type="SUPFAM" id="SSF55961">
    <property type="entry name" value="Bet v1-like"/>
    <property type="match status" value="1"/>
</dbReference>
<dbReference type="EMBL" id="CABVHP010000002">
    <property type="protein sequence ID" value="VVN79015.1"/>
    <property type="molecule type" value="Genomic_DNA"/>
</dbReference>
<evidence type="ECO:0000313" key="1">
    <source>
        <dbReference type="EMBL" id="VVN79015.1"/>
    </source>
</evidence>
<name>A0A5E7AKJ8_PSEFL</name>
<dbReference type="Gene3D" id="3.30.530.20">
    <property type="match status" value="1"/>
</dbReference>
<dbReference type="Proteomes" id="UP000326557">
    <property type="component" value="Unassembled WGS sequence"/>
</dbReference>
<protein>
    <recommendedName>
        <fullName evidence="3">DUF1857 family protein</fullName>
    </recommendedName>
</protein>
<accession>A0A5E7AKJ8</accession>
<evidence type="ECO:0008006" key="3">
    <source>
        <dbReference type="Google" id="ProtNLM"/>
    </source>
</evidence>
<dbReference type="Pfam" id="PF08982">
    <property type="entry name" value="AtaL"/>
    <property type="match status" value="1"/>
</dbReference>
<dbReference type="InterPro" id="IPR023393">
    <property type="entry name" value="START-like_dom_sf"/>
</dbReference>
<dbReference type="RefSeq" id="WP_150636711.1">
    <property type="nucleotide sequence ID" value="NZ_CABVHP010000002.1"/>
</dbReference>
<proteinExistence type="predicted"/>